<dbReference type="Gene3D" id="1.25.40.10">
    <property type="entry name" value="Tetratricopeptide repeat domain"/>
    <property type="match status" value="1"/>
</dbReference>
<gene>
    <name evidence="2" type="ORF">FRX31_025779</name>
</gene>
<reference evidence="2 3" key="1">
    <citation type="submission" date="2020-06" db="EMBL/GenBank/DDBJ databases">
        <title>Transcriptomic and genomic resources for Thalictrum thalictroides and T. hernandezii: Facilitating candidate gene discovery in an emerging model plant lineage.</title>
        <authorList>
            <person name="Arias T."/>
            <person name="Riano-Pachon D.M."/>
            <person name="Di Stilio V.S."/>
        </authorList>
    </citation>
    <scope>NUCLEOTIDE SEQUENCE [LARGE SCALE GENOMIC DNA]</scope>
    <source>
        <strain evidence="3">cv. WT478/WT964</strain>
        <tissue evidence="2">Leaves</tissue>
    </source>
</reference>
<dbReference type="OrthoDB" id="1917551at2759"/>
<sequence length="127" mass="14293">MLEKNFEADADLLEVLVSGLCSKGRVDSAYTLVTEMKQKYPPFPEPFEDFISKFGTVDDAKEFLTALSVTQYPSFSAYLHLLKAFFKEGRQSEARDLLYKCPHHIRNHADVSILFASPKEGNVIATA</sequence>
<comment type="caution">
    <text evidence="2">The sequence shown here is derived from an EMBL/GenBank/DDBJ whole genome shotgun (WGS) entry which is preliminary data.</text>
</comment>
<proteinExistence type="predicted"/>
<dbReference type="EMBL" id="JABWDY010031831">
    <property type="protein sequence ID" value="KAF5184634.1"/>
    <property type="molecule type" value="Genomic_DNA"/>
</dbReference>
<protein>
    <submittedName>
        <fullName evidence="2">Pentatricopeptide repeat-containing protein</fullName>
    </submittedName>
</protein>
<dbReference type="PANTHER" id="PTHR47003:SF2">
    <property type="entry name" value="OS01G0970900 PROTEIN"/>
    <property type="match status" value="1"/>
</dbReference>
<dbReference type="InterPro" id="IPR044578">
    <property type="entry name" value="BIR6-like"/>
</dbReference>
<name>A0A7J6VHQ5_THATH</name>
<evidence type="ECO:0000313" key="3">
    <source>
        <dbReference type="Proteomes" id="UP000554482"/>
    </source>
</evidence>
<dbReference type="InterPro" id="IPR011990">
    <property type="entry name" value="TPR-like_helical_dom_sf"/>
</dbReference>
<evidence type="ECO:0000256" key="1">
    <source>
        <dbReference type="ARBA" id="ARBA00022737"/>
    </source>
</evidence>
<keyword evidence="1" id="KW-0677">Repeat</keyword>
<dbReference type="PANTHER" id="PTHR47003">
    <property type="entry name" value="OS01G0970900 PROTEIN"/>
    <property type="match status" value="1"/>
</dbReference>
<accession>A0A7J6VHQ5</accession>
<organism evidence="2 3">
    <name type="scientific">Thalictrum thalictroides</name>
    <name type="common">Rue-anemone</name>
    <name type="synonym">Anemone thalictroides</name>
    <dbReference type="NCBI Taxonomy" id="46969"/>
    <lineage>
        <taxon>Eukaryota</taxon>
        <taxon>Viridiplantae</taxon>
        <taxon>Streptophyta</taxon>
        <taxon>Embryophyta</taxon>
        <taxon>Tracheophyta</taxon>
        <taxon>Spermatophyta</taxon>
        <taxon>Magnoliopsida</taxon>
        <taxon>Ranunculales</taxon>
        <taxon>Ranunculaceae</taxon>
        <taxon>Thalictroideae</taxon>
        <taxon>Thalictrum</taxon>
    </lineage>
</organism>
<dbReference type="AlphaFoldDB" id="A0A7J6VHQ5"/>
<dbReference type="GO" id="GO:0008380">
    <property type="term" value="P:RNA splicing"/>
    <property type="evidence" value="ECO:0007669"/>
    <property type="project" value="InterPro"/>
</dbReference>
<dbReference type="Proteomes" id="UP000554482">
    <property type="component" value="Unassembled WGS sequence"/>
</dbReference>
<dbReference type="Pfam" id="PF12854">
    <property type="entry name" value="PPR_1"/>
    <property type="match status" value="1"/>
</dbReference>
<keyword evidence="3" id="KW-1185">Reference proteome</keyword>
<evidence type="ECO:0000313" key="2">
    <source>
        <dbReference type="EMBL" id="KAF5184634.1"/>
    </source>
</evidence>
<dbReference type="InterPro" id="IPR002885">
    <property type="entry name" value="PPR_rpt"/>
</dbReference>